<name>A0A165MXN4_9APHY</name>
<sequence length="157" mass="17038">MVRVGIPLAIPCKSLASRVRHNTGCCNSRYLFRLGDGRLSLATVLAQHDGRRQGGGVGMNLFETLSPLLQDVWSSVVTHGKILSTGTESLCIRSCSTHCMCHSLILSSTCSAQVSPDPVSVCYPMSGSSRSYDLPASVPKHRAIHLRIRTACYRYSV</sequence>
<keyword evidence="2" id="KW-1185">Reference proteome</keyword>
<proteinExistence type="predicted"/>
<evidence type="ECO:0000313" key="2">
    <source>
        <dbReference type="Proteomes" id="UP000076727"/>
    </source>
</evidence>
<organism evidence="1 2">
    <name type="scientific">Daedalea quercina L-15889</name>
    <dbReference type="NCBI Taxonomy" id="1314783"/>
    <lineage>
        <taxon>Eukaryota</taxon>
        <taxon>Fungi</taxon>
        <taxon>Dikarya</taxon>
        <taxon>Basidiomycota</taxon>
        <taxon>Agaricomycotina</taxon>
        <taxon>Agaricomycetes</taxon>
        <taxon>Polyporales</taxon>
        <taxon>Fomitopsis</taxon>
    </lineage>
</organism>
<evidence type="ECO:0000313" key="1">
    <source>
        <dbReference type="EMBL" id="KZT66254.1"/>
    </source>
</evidence>
<dbReference type="Proteomes" id="UP000076727">
    <property type="component" value="Unassembled WGS sequence"/>
</dbReference>
<reference evidence="1 2" key="1">
    <citation type="journal article" date="2016" name="Mol. Biol. Evol.">
        <title>Comparative Genomics of Early-Diverging Mushroom-Forming Fungi Provides Insights into the Origins of Lignocellulose Decay Capabilities.</title>
        <authorList>
            <person name="Nagy L.G."/>
            <person name="Riley R."/>
            <person name="Tritt A."/>
            <person name="Adam C."/>
            <person name="Daum C."/>
            <person name="Floudas D."/>
            <person name="Sun H."/>
            <person name="Yadav J.S."/>
            <person name="Pangilinan J."/>
            <person name="Larsson K.H."/>
            <person name="Matsuura K."/>
            <person name="Barry K."/>
            <person name="Labutti K."/>
            <person name="Kuo R."/>
            <person name="Ohm R.A."/>
            <person name="Bhattacharya S.S."/>
            <person name="Shirouzu T."/>
            <person name="Yoshinaga Y."/>
            <person name="Martin F.M."/>
            <person name="Grigoriev I.V."/>
            <person name="Hibbett D.S."/>
        </authorList>
    </citation>
    <scope>NUCLEOTIDE SEQUENCE [LARGE SCALE GENOMIC DNA]</scope>
    <source>
        <strain evidence="1 2">L-15889</strain>
    </source>
</reference>
<dbReference type="AlphaFoldDB" id="A0A165MXN4"/>
<accession>A0A165MXN4</accession>
<dbReference type="EMBL" id="KV429092">
    <property type="protein sequence ID" value="KZT66254.1"/>
    <property type="molecule type" value="Genomic_DNA"/>
</dbReference>
<gene>
    <name evidence="1" type="ORF">DAEQUDRAFT_475603</name>
</gene>
<protein>
    <submittedName>
        <fullName evidence="1">Uncharacterized protein</fullName>
    </submittedName>
</protein>